<name>A0ABW6N8M2_9ACTN</name>
<dbReference type="RefSeq" id="WP_389835609.1">
    <property type="nucleotide sequence ID" value="NZ_JBIAJP010000021.1"/>
</dbReference>
<accession>A0ABW6N8M2</accession>
<gene>
    <name evidence="2" type="ORF">ACFYQT_40230</name>
</gene>
<evidence type="ECO:0000313" key="3">
    <source>
        <dbReference type="Proteomes" id="UP001601422"/>
    </source>
</evidence>
<organism evidence="2 3">
    <name type="scientific">Streptomyces tibetensis</name>
    <dbReference type="NCBI Taxonomy" id="2382123"/>
    <lineage>
        <taxon>Bacteria</taxon>
        <taxon>Bacillati</taxon>
        <taxon>Actinomycetota</taxon>
        <taxon>Actinomycetes</taxon>
        <taxon>Kitasatosporales</taxon>
        <taxon>Streptomycetaceae</taxon>
        <taxon>Streptomyces</taxon>
    </lineage>
</organism>
<proteinExistence type="predicted"/>
<evidence type="ECO:0000313" key="2">
    <source>
        <dbReference type="EMBL" id="MFF0009626.1"/>
    </source>
</evidence>
<feature type="region of interest" description="Disordered" evidence="1">
    <location>
        <begin position="23"/>
        <end position="53"/>
    </location>
</feature>
<reference evidence="2 3" key="1">
    <citation type="submission" date="2024-10" db="EMBL/GenBank/DDBJ databases">
        <title>The Natural Products Discovery Center: Release of the First 8490 Sequenced Strains for Exploring Actinobacteria Biosynthetic Diversity.</title>
        <authorList>
            <person name="Kalkreuter E."/>
            <person name="Kautsar S.A."/>
            <person name="Yang D."/>
            <person name="Bader C.D."/>
            <person name="Teijaro C.N."/>
            <person name="Fluegel L."/>
            <person name="Davis C.M."/>
            <person name="Simpson J.R."/>
            <person name="Lauterbach L."/>
            <person name="Steele A.D."/>
            <person name="Gui C."/>
            <person name="Meng S."/>
            <person name="Li G."/>
            <person name="Viehrig K."/>
            <person name="Ye F."/>
            <person name="Su P."/>
            <person name="Kiefer A.F."/>
            <person name="Nichols A."/>
            <person name="Cepeda A.J."/>
            <person name="Yan W."/>
            <person name="Fan B."/>
            <person name="Jiang Y."/>
            <person name="Adhikari A."/>
            <person name="Zheng C.-J."/>
            <person name="Schuster L."/>
            <person name="Cowan T.M."/>
            <person name="Smanski M.J."/>
            <person name="Chevrette M.G."/>
            <person name="De Carvalho L.P.S."/>
            <person name="Shen B."/>
        </authorList>
    </citation>
    <scope>NUCLEOTIDE SEQUENCE [LARGE SCALE GENOMIC DNA]</scope>
    <source>
        <strain evidence="2 3">NPDC005497</strain>
    </source>
</reference>
<dbReference type="EMBL" id="JBIAJP010000021">
    <property type="protein sequence ID" value="MFF0009626.1"/>
    <property type="molecule type" value="Genomic_DNA"/>
</dbReference>
<dbReference type="Proteomes" id="UP001601422">
    <property type="component" value="Unassembled WGS sequence"/>
</dbReference>
<protein>
    <submittedName>
        <fullName evidence="2">Uncharacterized protein</fullName>
    </submittedName>
</protein>
<comment type="caution">
    <text evidence="2">The sequence shown here is derived from an EMBL/GenBank/DDBJ whole genome shotgun (WGS) entry which is preliminary data.</text>
</comment>
<keyword evidence="3" id="KW-1185">Reference proteome</keyword>
<evidence type="ECO:0000256" key="1">
    <source>
        <dbReference type="SAM" id="MobiDB-lite"/>
    </source>
</evidence>
<sequence length="53" mass="5731">MTGVAAYLALVVAVSALLCGHQGVTPPRPRRRASRTRTAPWTHTQPITYEEAA</sequence>